<keyword evidence="2" id="KW-1185">Reference proteome</keyword>
<accession>A0A0Q9WED1</accession>
<dbReference type="GO" id="GO:0043022">
    <property type="term" value="F:ribosome binding"/>
    <property type="evidence" value="ECO:0007669"/>
    <property type="project" value="TreeGrafter"/>
</dbReference>
<gene>
    <name evidence="1" type="primary">Dvir\GJ25841</name>
    <name evidence="1" type="ORF">Dvir_GJ25841</name>
</gene>
<dbReference type="EMBL" id="CH940648">
    <property type="protein sequence ID" value="KRF79326.1"/>
    <property type="molecule type" value="Genomic_DNA"/>
</dbReference>
<reference evidence="1 2" key="1">
    <citation type="journal article" date="2007" name="Nature">
        <title>Evolution of genes and genomes on the Drosophila phylogeny.</title>
        <authorList>
            <consortium name="Drosophila 12 Genomes Consortium"/>
            <person name="Clark A.G."/>
            <person name="Eisen M.B."/>
            <person name="Smith D.R."/>
            <person name="Bergman C.M."/>
            <person name="Oliver B."/>
            <person name="Markow T.A."/>
            <person name="Kaufman T.C."/>
            <person name="Kellis M."/>
            <person name="Gelbart W."/>
            <person name="Iyer V.N."/>
            <person name="Pollard D.A."/>
            <person name="Sackton T.B."/>
            <person name="Larracuente A.M."/>
            <person name="Singh N.D."/>
            <person name="Abad J.P."/>
            <person name="Abt D.N."/>
            <person name="Adryan B."/>
            <person name="Aguade M."/>
            <person name="Akashi H."/>
            <person name="Anderson W.W."/>
            <person name="Aquadro C.F."/>
            <person name="Ardell D.H."/>
            <person name="Arguello R."/>
            <person name="Artieri C.G."/>
            <person name="Barbash D.A."/>
            <person name="Barker D."/>
            <person name="Barsanti P."/>
            <person name="Batterham P."/>
            <person name="Batzoglou S."/>
            <person name="Begun D."/>
            <person name="Bhutkar A."/>
            <person name="Blanco E."/>
            <person name="Bosak S.A."/>
            <person name="Bradley R.K."/>
            <person name="Brand A.D."/>
            <person name="Brent M.R."/>
            <person name="Brooks A.N."/>
            <person name="Brown R.H."/>
            <person name="Butlin R.K."/>
            <person name="Caggese C."/>
            <person name="Calvi B.R."/>
            <person name="Bernardo de Carvalho A."/>
            <person name="Caspi A."/>
            <person name="Castrezana S."/>
            <person name="Celniker S.E."/>
            <person name="Chang J.L."/>
            <person name="Chapple C."/>
            <person name="Chatterji S."/>
            <person name="Chinwalla A."/>
            <person name="Civetta A."/>
            <person name="Clifton S.W."/>
            <person name="Comeron J.M."/>
            <person name="Costello J.C."/>
            <person name="Coyne J.A."/>
            <person name="Daub J."/>
            <person name="David R.G."/>
            <person name="Delcher A.L."/>
            <person name="Delehaunty K."/>
            <person name="Do C.B."/>
            <person name="Ebling H."/>
            <person name="Edwards K."/>
            <person name="Eickbush T."/>
            <person name="Evans J.D."/>
            <person name="Filipski A."/>
            <person name="Findeiss S."/>
            <person name="Freyhult E."/>
            <person name="Fulton L."/>
            <person name="Fulton R."/>
            <person name="Garcia A.C."/>
            <person name="Gardiner A."/>
            <person name="Garfield D.A."/>
            <person name="Garvin B.E."/>
            <person name="Gibson G."/>
            <person name="Gilbert D."/>
            <person name="Gnerre S."/>
            <person name="Godfrey J."/>
            <person name="Good R."/>
            <person name="Gotea V."/>
            <person name="Gravely B."/>
            <person name="Greenberg A.J."/>
            <person name="Griffiths-Jones S."/>
            <person name="Gross S."/>
            <person name="Guigo R."/>
            <person name="Gustafson E.A."/>
            <person name="Haerty W."/>
            <person name="Hahn M.W."/>
            <person name="Halligan D.L."/>
            <person name="Halpern A.L."/>
            <person name="Halter G.M."/>
            <person name="Han M.V."/>
            <person name="Heger A."/>
            <person name="Hillier L."/>
            <person name="Hinrichs A.S."/>
            <person name="Holmes I."/>
            <person name="Hoskins R.A."/>
            <person name="Hubisz M.J."/>
            <person name="Hultmark D."/>
            <person name="Huntley M.A."/>
            <person name="Jaffe D.B."/>
            <person name="Jagadeeshan S."/>
            <person name="Jeck W.R."/>
            <person name="Johnson J."/>
            <person name="Jones C.D."/>
            <person name="Jordan W.C."/>
            <person name="Karpen G.H."/>
            <person name="Kataoka E."/>
            <person name="Keightley P.D."/>
            <person name="Kheradpour P."/>
            <person name="Kirkness E.F."/>
            <person name="Koerich L.B."/>
            <person name="Kristiansen K."/>
            <person name="Kudrna D."/>
            <person name="Kulathinal R.J."/>
            <person name="Kumar S."/>
            <person name="Kwok R."/>
            <person name="Lander E."/>
            <person name="Langley C.H."/>
            <person name="Lapoint R."/>
            <person name="Lazzaro B.P."/>
            <person name="Lee S.J."/>
            <person name="Levesque L."/>
            <person name="Li R."/>
            <person name="Lin C.F."/>
            <person name="Lin M.F."/>
            <person name="Lindblad-Toh K."/>
            <person name="Llopart A."/>
            <person name="Long M."/>
            <person name="Low L."/>
            <person name="Lozovsky E."/>
            <person name="Lu J."/>
            <person name="Luo M."/>
            <person name="Machado C.A."/>
            <person name="Makalowski W."/>
            <person name="Marzo M."/>
            <person name="Matsuda M."/>
            <person name="Matzkin L."/>
            <person name="McAllister B."/>
            <person name="McBride C.S."/>
            <person name="McKernan B."/>
            <person name="McKernan K."/>
            <person name="Mendez-Lago M."/>
            <person name="Minx P."/>
            <person name="Mollenhauer M.U."/>
            <person name="Montooth K."/>
            <person name="Mount S.M."/>
            <person name="Mu X."/>
            <person name="Myers E."/>
            <person name="Negre B."/>
            <person name="Newfeld S."/>
            <person name="Nielsen R."/>
            <person name="Noor M.A."/>
            <person name="O'Grady P."/>
            <person name="Pachter L."/>
            <person name="Papaceit M."/>
            <person name="Parisi M.J."/>
            <person name="Parisi M."/>
            <person name="Parts L."/>
            <person name="Pedersen J.S."/>
            <person name="Pesole G."/>
            <person name="Phillippy A.M."/>
            <person name="Ponting C.P."/>
            <person name="Pop M."/>
            <person name="Porcelli D."/>
            <person name="Powell J.R."/>
            <person name="Prohaska S."/>
            <person name="Pruitt K."/>
            <person name="Puig M."/>
            <person name="Quesneville H."/>
            <person name="Ram K.R."/>
            <person name="Rand D."/>
            <person name="Rasmussen M.D."/>
            <person name="Reed L.K."/>
            <person name="Reenan R."/>
            <person name="Reily A."/>
            <person name="Remington K.A."/>
            <person name="Rieger T.T."/>
            <person name="Ritchie M.G."/>
            <person name="Robin C."/>
            <person name="Rogers Y.H."/>
            <person name="Rohde C."/>
            <person name="Rozas J."/>
            <person name="Rubenfield M.J."/>
            <person name="Ruiz A."/>
            <person name="Russo S."/>
            <person name="Salzberg S.L."/>
            <person name="Sanchez-Gracia A."/>
            <person name="Saranga D.J."/>
            <person name="Sato H."/>
            <person name="Schaeffer S.W."/>
            <person name="Schatz M.C."/>
            <person name="Schlenke T."/>
            <person name="Schwartz R."/>
            <person name="Segarra C."/>
            <person name="Singh R.S."/>
            <person name="Sirot L."/>
            <person name="Sirota M."/>
            <person name="Sisneros N.B."/>
            <person name="Smith C.D."/>
            <person name="Smith T.F."/>
            <person name="Spieth J."/>
            <person name="Stage D.E."/>
            <person name="Stark A."/>
            <person name="Stephan W."/>
            <person name="Strausberg R.L."/>
            <person name="Strempel S."/>
            <person name="Sturgill D."/>
            <person name="Sutton G."/>
            <person name="Sutton G.G."/>
            <person name="Tao W."/>
            <person name="Teichmann S."/>
            <person name="Tobari Y.N."/>
            <person name="Tomimura Y."/>
            <person name="Tsolas J.M."/>
            <person name="Valente V.L."/>
            <person name="Venter E."/>
            <person name="Venter J.C."/>
            <person name="Vicario S."/>
            <person name="Vieira F.G."/>
            <person name="Vilella A.J."/>
            <person name="Villasante A."/>
            <person name="Walenz B."/>
            <person name="Wang J."/>
            <person name="Wasserman M."/>
            <person name="Watts T."/>
            <person name="Wilson D."/>
            <person name="Wilson R.K."/>
            <person name="Wing R.A."/>
            <person name="Wolfner M.F."/>
            <person name="Wong A."/>
            <person name="Wong G.K."/>
            <person name="Wu C.I."/>
            <person name="Wu G."/>
            <person name="Yamamoto D."/>
            <person name="Yang H.P."/>
            <person name="Yang S.P."/>
            <person name="Yorke J.A."/>
            <person name="Yoshida K."/>
            <person name="Zdobnov E."/>
            <person name="Zhang P."/>
            <person name="Zhang Y."/>
            <person name="Zimin A.V."/>
            <person name="Baldwin J."/>
            <person name="Abdouelleil A."/>
            <person name="Abdulkadir J."/>
            <person name="Abebe A."/>
            <person name="Abera B."/>
            <person name="Abreu J."/>
            <person name="Acer S.C."/>
            <person name="Aftuck L."/>
            <person name="Alexander A."/>
            <person name="An P."/>
            <person name="Anderson E."/>
            <person name="Anderson S."/>
            <person name="Arachi H."/>
            <person name="Azer M."/>
            <person name="Bachantsang P."/>
            <person name="Barry A."/>
            <person name="Bayul T."/>
            <person name="Berlin A."/>
            <person name="Bessette D."/>
            <person name="Bloom T."/>
            <person name="Blye J."/>
            <person name="Boguslavskiy L."/>
            <person name="Bonnet C."/>
            <person name="Boukhgalter B."/>
            <person name="Bourzgui I."/>
            <person name="Brown A."/>
            <person name="Cahill P."/>
            <person name="Channer S."/>
            <person name="Cheshatsang Y."/>
            <person name="Chuda L."/>
            <person name="Citroen M."/>
            <person name="Collymore A."/>
            <person name="Cooke P."/>
            <person name="Costello M."/>
            <person name="D'Aco K."/>
            <person name="Daza R."/>
            <person name="De Haan G."/>
            <person name="DeGray S."/>
            <person name="DeMaso C."/>
            <person name="Dhargay N."/>
            <person name="Dooley K."/>
            <person name="Dooley E."/>
            <person name="Doricent M."/>
            <person name="Dorje P."/>
            <person name="Dorjee K."/>
            <person name="Dupes A."/>
            <person name="Elong R."/>
            <person name="Falk J."/>
            <person name="Farina A."/>
            <person name="Faro S."/>
            <person name="Ferguson D."/>
            <person name="Fisher S."/>
            <person name="Foley C.D."/>
            <person name="Franke A."/>
            <person name="Friedrich D."/>
            <person name="Gadbois L."/>
            <person name="Gearin G."/>
            <person name="Gearin C.R."/>
            <person name="Giannoukos G."/>
            <person name="Goode T."/>
            <person name="Graham J."/>
            <person name="Grandbois E."/>
            <person name="Grewal S."/>
            <person name="Gyaltsen K."/>
            <person name="Hafez N."/>
            <person name="Hagos B."/>
            <person name="Hall J."/>
            <person name="Henson C."/>
            <person name="Hollinger A."/>
            <person name="Honan T."/>
            <person name="Huard M.D."/>
            <person name="Hughes L."/>
            <person name="Hurhula B."/>
            <person name="Husby M.E."/>
            <person name="Kamat A."/>
            <person name="Kanga B."/>
            <person name="Kashin S."/>
            <person name="Khazanovich D."/>
            <person name="Kisner P."/>
            <person name="Lance K."/>
            <person name="Lara M."/>
            <person name="Lee W."/>
            <person name="Lennon N."/>
            <person name="Letendre F."/>
            <person name="LeVine R."/>
            <person name="Lipovsky A."/>
            <person name="Liu X."/>
            <person name="Liu J."/>
            <person name="Liu S."/>
            <person name="Lokyitsang T."/>
            <person name="Lokyitsang Y."/>
            <person name="Lubonja R."/>
            <person name="Lui A."/>
            <person name="MacDonald P."/>
            <person name="Magnisalis V."/>
            <person name="Maru K."/>
            <person name="Matthews C."/>
            <person name="McCusker W."/>
            <person name="McDonough S."/>
            <person name="Mehta T."/>
            <person name="Meldrim J."/>
            <person name="Meneus L."/>
            <person name="Mihai O."/>
            <person name="Mihalev A."/>
            <person name="Mihova T."/>
            <person name="Mittelman R."/>
            <person name="Mlenga V."/>
            <person name="Montmayeur A."/>
            <person name="Mulrain L."/>
            <person name="Navidi A."/>
            <person name="Naylor J."/>
            <person name="Negash T."/>
            <person name="Nguyen T."/>
            <person name="Nguyen N."/>
            <person name="Nicol R."/>
            <person name="Norbu C."/>
            <person name="Norbu N."/>
            <person name="Novod N."/>
            <person name="O'Neill B."/>
            <person name="Osman S."/>
            <person name="Markiewicz E."/>
            <person name="Oyono O.L."/>
            <person name="Patti C."/>
            <person name="Phunkhang P."/>
            <person name="Pierre F."/>
            <person name="Priest M."/>
            <person name="Raghuraman S."/>
            <person name="Rege F."/>
            <person name="Reyes R."/>
            <person name="Rise C."/>
            <person name="Rogov P."/>
            <person name="Ross K."/>
            <person name="Ryan E."/>
            <person name="Settipalli S."/>
            <person name="Shea T."/>
            <person name="Sherpa N."/>
            <person name="Shi L."/>
            <person name="Shih D."/>
            <person name="Sparrow T."/>
            <person name="Spaulding J."/>
            <person name="Stalker J."/>
            <person name="Stange-Thomann N."/>
            <person name="Stavropoulos S."/>
            <person name="Stone C."/>
            <person name="Strader C."/>
            <person name="Tesfaye S."/>
            <person name="Thomson T."/>
            <person name="Thoulutsang Y."/>
            <person name="Thoulutsang D."/>
            <person name="Topham K."/>
            <person name="Topping I."/>
            <person name="Tsamla T."/>
            <person name="Vassiliev H."/>
            <person name="Vo A."/>
            <person name="Wangchuk T."/>
            <person name="Wangdi T."/>
            <person name="Weiand M."/>
            <person name="Wilkinson J."/>
            <person name="Wilson A."/>
            <person name="Yadav S."/>
            <person name="Young G."/>
            <person name="Yu Q."/>
            <person name="Zembek L."/>
            <person name="Zhong D."/>
            <person name="Zimmer A."/>
            <person name="Zwirko Z."/>
            <person name="Jaffe D.B."/>
            <person name="Alvarez P."/>
            <person name="Brockman W."/>
            <person name="Butler J."/>
            <person name="Chin C."/>
            <person name="Gnerre S."/>
            <person name="Grabherr M."/>
            <person name="Kleber M."/>
            <person name="Mauceli E."/>
            <person name="MacCallum I."/>
        </authorList>
    </citation>
    <scope>NUCLEOTIDE SEQUENCE [LARGE SCALE GENOMIC DNA]</scope>
    <source>
        <strain evidence="2">Tucson 15010-1051.87</strain>
    </source>
</reference>
<dbReference type="PANTHER" id="PTHR13333:SF5">
    <property type="entry name" value="M-AAA PROTEASE-INTERACTING PROTEIN 1, MITOCHONDRIAL"/>
    <property type="match status" value="1"/>
</dbReference>
<dbReference type="Proteomes" id="UP000008792">
    <property type="component" value="Unassembled WGS sequence"/>
</dbReference>
<dbReference type="AlphaFoldDB" id="A0A0Q9WED1"/>
<dbReference type="InParanoid" id="A0A0Q9WED1"/>
<dbReference type="GO" id="GO:0032979">
    <property type="term" value="P:protein insertion into mitochondrial inner membrane from matrix"/>
    <property type="evidence" value="ECO:0007669"/>
    <property type="project" value="TreeGrafter"/>
</dbReference>
<dbReference type="OrthoDB" id="7880551at2759"/>
<proteinExistence type="predicted"/>
<dbReference type="PANTHER" id="PTHR13333">
    <property type="entry name" value="M-AAA PROTEASE-INTERACTING PROTEIN 1, MITOCHONDRIAL"/>
    <property type="match status" value="1"/>
</dbReference>
<name>A0A0Q9WED1_DROVI</name>
<sequence length="261" mass="30654">MCTKLLRKWSGVVWNVAATPEQLHICQQQRHFILPPKPEATKVKVMNNVLVPQLVFKYNPLKYYMSKLRMWKLRWTWDPNFKEKDFVDETKKAAVALTDILRLRDTENIDHFSTSNVYYQMANESVNFPHKSFAELLRFRKQDIRQAVPINVHLHTILGLRYAVIDVVLVGLRHVADCETSSDLEKMKSALIDMEPDLKLQLEDPSSQLPYVFIELFMRFRRNYSNAEQISGVELANHTNRWLVSVYKICRFNIFTVPPAI</sequence>
<dbReference type="GO" id="GO:0005743">
    <property type="term" value="C:mitochondrial inner membrane"/>
    <property type="evidence" value="ECO:0007669"/>
    <property type="project" value="TreeGrafter"/>
</dbReference>
<dbReference type="KEGG" id="dvi:26530611"/>
<dbReference type="eggNOG" id="KOG1474">
    <property type="taxonomic scope" value="Eukaryota"/>
</dbReference>
<evidence type="ECO:0000313" key="1">
    <source>
        <dbReference type="EMBL" id="KRF79326.1"/>
    </source>
</evidence>
<evidence type="ECO:0000313" key="2">
    <source>
        <dbReference type="Proteomes" id="UP000008792"/>
    </source>
</evidence>
<organism evidence="1 2">
    <name type="scientific">Drosophila virilis</name>
    <name type="common">Fruit fly</name>
    <dbReference type="NCBI Taxonomy" id="7244"/>
    <lineage>
        <taxon>Eukaryota</taxon>
        <taxon>Metazoa</taxon>
        <taxon>Ecdysozoa</taxon>
        <taxon>Arthropoda</taxon>
        <taxon>Hexapoda</taxon>
        <taxon>Insecta</taxon>
        <taxon>Pterygota</taxon>
        <taxon>Neoptera</taxon>
        <taxon>Endopterygota</taxon>
        <taxon>Diptera</taxon>
        <taxon>Brachycera</taxon>
        <taxon>Muscomorpha</taxon>
        <taxon>Ephydroidea</taxon>
        <taxon>Drosophilidae</taxon>
        <taxon>Drosophila</taxon>
    </lineage>
</organism>
<protein>
    <submittedName>
        <fullName evidence="1">Uncharacterized protein</fullName>
    </submittedName>
</protein>